<feature type="transmembrane region" description="Helical" evidence="1">
    <location>
        <begin position="262"/>
        <end position="283"/>
    </location>
</feature>
<dbReference type="EMBL" id="JAWNGC010000004">
    <property type="protein sequence ID" value="MDY5154922.1"/>
    <property type="molecule type" value="Genomic_DNA"/>
</dbReference>
<keyword evidence="1" id="KW-1133">Transmembrane helix</keyword>
<feature type="transmembrane region" description="Helical" evidence="1">
    <location>
        <begin position="194"/>
        <end position="213"/>
    </location>
</feature>
<evidence type="ECO:0000256" key="1">
    <source>
        <dbReference type="SAM" id="Phobius"/>
    </source>
</evidence>
<name>A0AAW9HQH2_9ACTO</name>
<keyword evidence="1" id="KW-0472">Membrane</keyword>
<evidence type="ECO:0000313" key="2">
    <source>
        <dbReference type="EMBL" id="MDY5154922.1"/>
    </source>
</evidence>
<protein>
    <submittedName>
        <fullName evidence="2">YibE/F family protein</fullName>
    </submittedName>
</protein>
<gene>
    <name evidence="2" type="ORF">R6G80_04185</name>
</gene>
<dbReference type="Proteomes" id="UP001281731">
    <property type="component" value="Unassembled WGS sequence"/>
</dbReference>
<feature type="transmembrane region" description="Helical" evidence="1">
    <location>
        <begin position="169"/>
        <end position="188"/>
    </location>
</feature>
<keyword evidence="1" id="KW-0812">Transmembrane</keyword>
<feature type="transmembrane region" description="Helical" evidence="1">
    <location>
        <begin position="144"/>
        <end position="162"/>
    </location>
</feature>
<feature type="transmembrane region" description="Helical" evidence="1">
    <location>
        <begin position="321"/>
        <end position="346"/>
    </location>
</feature>
<feature type="transmembrane region" description="Helical" evidence="1">
    <location>
        <begin position="220"/>
        <end position="242"/>
    </location>
</feature>
<dbReference type="AlphaFoldDB" id="A0AAW9HQH2"/>
<dbReference type="InterPro" id="IPR012507">
    <property type="entry name" value="YibE_F"/>
</dbReference>
<dbReference type="PANTHER" id="PTHR41771:SF1">
    <property type="entry name" value="MEMBRANE PROTEIN"/>
    <property type="match status" value="1"/>
</dbReference>
<evidence type="ECO:0000313" key="3">
    <source>
        <dbReference type="Proteomes" id="UP001281731"/>
    </source>
</evidence>
<comment type="caution">
    <text evidence="2">The sequence shown here is derived from an EMBL/GenBank/DDBJ whole genome shotgun (WGS) entry which is preliminary data.</text>
</comment>
<dbReference type="RefSeq" id="WP_320756473.1">
    <property type="nucleotide sequence ID" value="NZ_JAWNGC010000004.1"/>
</dbReference>
<sequence length="399" mass="41673">MHRHAHATEQAPLPPEIRTKVARALACIVVPLALATLIGLVTLWPRGESIIGSLPASSGASQEVSGVITHVGKTSDIGETDVRMSVDGIEVPLHVSAEIVASGMAVGDHVKARFTPQPSGTALPSSPSQPSAIPSYIFADYERSSPLLILTILYIVVIVSVARVKGLAALGGLSLSLLVVGFFMIPALASGENAMWVILTGASAMMFASIYLAHGISIRTTTAVIGTFCGLVITAALATWAVGAQNLSGAVGEESIQLSWTLGGLNMRSLLLAGMVLAGLGALNDVTITQVSTIWELHAESPSTPRRRLFMRGMAVGRDHIASTVYTLAFAYVGASLPLLILASMYDRPVLDLVQLELIAEEITRTLTTSIGLVLAIPLTTAVAAMLASVAPTRARKTT</sequence>
<accession>A0AAW9HQH2</accession>
<reference evidence="2" key="1">
    <citation type="submission" date="2023-10" db="EMBL/GenBank/DDBJ databases">
        <title>Whole Genome based description of the genera Actinobaculum and Actinotignum reveals a complex phylogenetic relationship within the species included in the genus Actinotignum.</title>
        <authorList>
            <person name="Jensen C.S."/>
            <person name="Dargis R."/>
            <person name="Kemp M."/>
            <person name="Christensen J.J."/>
        </authorList>
    </citation>
    <scope>NUCLEOTIDE SEQUENCE</scope>
    <source>
        <strain evidence="2">SLA_B511</strain>
    </source>
</reference>
<dbReference type="Pfam" id="PF07907">
    <property type="entry name" value="YibE_F"/>
    <property type="match status" value="1"/>
</dbReference>
<dbReference type="PANTHER" id="PTHR41771">
    <property type="entry name" value="MEMBRANE PROTEIN-RELATED"/>
    <property type="match status" value="1"/>
</dbReference>
<organism evidence="2 3">
    <name type="scientific">Actinotignum urinale</name>
    <dbReference type="NCBI Taxonomy" id="190146"/>
    <lineage>
        <taxon>Bacteria</taxon>
        <taxon>Bacillati</taxon>
        <taxon>Actinomycetota</taxon>
        <taxon>Actinomycetes</taxon>
        <taxon>Actinomycetales</taxon>
        <taxon>Actinomycetaceae</taxon>
        <taxon>Actinotignum</taxon>
    </lineage>
</organism>
<feature type="transmembrane region" description="Helical" evidence="1">
    <location>
        <begin position="21"/>
        <end position="44"/>
    </location>
</feature>
<feature type="transmembrane region" description="Helical" evidence="1">
    <location>
        <begin position="366"/>
        <end position="391"/>
    </location>
</feature>
<proteinExistence type="predicted"/>